<protein>
    <recommendedName>
        <fullName evidence="1">Peptidase family U32 C-terminal domain-containing protein</fullName>
    </recommendedName>
</protein>
<dbReference type="Proteomes" id="UP000032086">
    <property type="component" value="Unassembled WGS sequence"/>
</dbReference>
<feature type="domain" description="Peptidase family U32 C-terminal" evidence="1">
    <location>
        <begin position="1"/>
        <end position="67"/>
    </location>
</feature>
<proteinExistence type="predicted"/>
<comment type="caution">
    <text evidence="2">The sequence shown here is derived from an EMBL/GenBank/DDBJ whole genome shotgun (WGS) entry which is preliminary data.</text>
</comment>
<accession>A0AAE2AU94</accession>
<evidence type="ECO:0000259" key="1">
    <source>
        <dbReference type="Pfam" id="PF16325"/>
    </source>
</evidence>
<reference evidence="2 3" key="1">
    <citation type="submission" date="2014-12" db="EMBL/GenBank/DDBJ databases">
        <title>16Stimator: statistical estimation of ribosomal gene copy numbers from draft genome assemblies.</title>
        <authorList>
            <person name="Perisin M.A."/>
            <person name="Vetter M."/>
            <person name="Gilbert J.A."/>
            <person name="Bergelson J."/>
        </authorList>
    </citation>
    <scope>NUCLEOTIDE SEQUENCE [LARGE SCALE GENOMIC DNA]</scope>
    <source>
        <strain evidence="2 3">MEP34</strain>
    </source>
</reference>
<sequence length="72" mass="7946">MAEMKVKNRFVMGDHLELMTPKGNFHFDLHELRSVSGAAIEVAPGDGHTVYVPVPDGADLRFGLLMRDLVPV</sequence>
<dbReference type="EMBL" id="JXQY01000023">
    <property type="protein sequence ID" value="KIP91650.1"/>
    <property type="molecule type" value="Genomic_DNA"/>
</dbReference>
<evidence type="ECO:0000313" key="3">
    <source>
        <dbReference type="Proteomes" id="UP000032086"/>
    </source>
</evidence>
<dbReference type="Pfam" id="PF16325">
    <property type="entry name" value="Peptidase_U32_C"/>
    <property type="match status" value="1"/>
</dbReference>
<organism evidence="2 3">
    <name type="scientific">Pseudomonas fluorescens</name>
    <dbReference type="NCBI Taxonomy" id="294"/>
    <lineage>
        <taxon>Bacteria</taxon>
        <taxon>Pseudomonadati</taxon>
        <taxon>Pseudomonadota</taxon>
        <taxon>Gammaproteobacteria</taxon>
        <taxon>Pseudomonadales</taxon>
        <taxon>Pseudomonadaceae</taxon>
        <taxon>Pseudomonas</taxon>
    </lineage>
</organism>
<dbReference type="Gene3D" id="2.40.30.10">
    <property type="entry name" value="Translation factors"/>
    <property type="match status" value="1"/>
</dbReference>
<dbReference type="AlphaFoldDB" id="A0AAE2AU94"/>
<gene>
    <name evidence="2" type="ORF">RU10_16475</name>
</gene>
<dbReference type="InterPro" id="IPR032525">
    <property type="entry name" value="Peptidase_U32_C"/>
</dbReference>
<name>A0AAE2AU94_PSEFL</name>
<evidence type="ECO:0000313" key="2">
    <source>
        <dbReference type="EMBL" id="KIP91650.1"/>
    </source>
</evidence>